<reference evidence="3 4" key="1">
    <citation type="submission" date="2019-02" db="EMBL/GenBank/DDBJ databases">
        <title>Deep-cultivation of Planctomycetes and their phenomic and genomic characterization uncovers novel biology.</title>
        <authorList>
            <person name="Wiegand S."/>
            <person name="Jogler M."/>
            <person name="Boedeker C."/>
            <person name="Pinto D."/>
            <person name="Vollmers J."/>
            <person name="Rivas-Marin E."/>
            <person name="Kohn T."/>
            <person name="Peeters S.H."/>
            <person name="Heuer A."/>
            <person name="Rast P."/>
            <person name="Oberbeckmann S."/>
            <person name="Bunk B."/>
            <person name="Jeske O."/>
            <person name="Meyerdierks A."/>
            <person name="Storesund J.E."/>
            <person name="Kallscheuer N."/>
            <person name="Luecker S."/>
            <person name="Lage O.M."/>
            <person name="Pohl T."/>
            <person name="Merkel B.J."/>
            <person name="Hornburger P."/>
            <person name="Mueller R.-W."/>
            <person name="Bruemmer F."/>
            <person name="Labrenz M."/>
            <person name="Spormann A.M."/>
            <person name="Op Den Camp H."/>
            <person name="Overmann J."/>
            <person name="Amann R."/>
            <person name="Jetten M.S.M."/>
            <person name="Mascher T."/>
            <person name="Medema M.H."/>
            <person name="Devos D.P."/>
            <person name="Kaster A.-K."/>
            <person name="Ovreas L."/>
            <person name="Rohde M."/>
            <person name="Galperin M.Y."/>
            <person name="Jogler C."/>
        </authorList>
    </citation>
    <scope>NUCLEOTIDE SEQUENCE [LARGE SCALE GENOMIC DNA]</scope>
    <source>
        <strain evidence="3 4">Pla108</strain>
    </source>
</reference>
<sequence>MGQSAFGSTANGSVFGGAATGQNANQAFIGRGAADLQAFFGNQNAAGQSSQRSQRAGGQSSSSSSSSAGRRPEVRVTLTAAPELRRVATANRPDASVALANVSRLLTRKGVNGVTVSADGGVAVLEGVVATASERLLAEKLAAIEPGVRRVDNRLTVQSAEEVLPEPL</sequence>
<dbReference type="PROSITE" id="PS50914">
    <property type="entry name" value="BON"/>
    <property type="match status" value="1"/>
</dbReference>
<evidence type="ECO:0000256" key="1">
    <source>
        <dbReference type="SAM" id="MobiDB-lite"/>
    </source>
</evidence>
<dbReference type="Gene3D" id="3.30.1340.30">
    <property type="match status" value="1"/>
</dbReference>
<dbReference type="InterPro" id="IPR007055">
    <property type="entry name" value="BON_dom"/>
</dbReference>
<feature type="region of interest" description="Disordered" evidence="1">
    <location>
        <begin position="43"/>
        <end position="78"/>
    </location>
</feature>
<gene>
    <name evidence="3" type="ORF">Pla108_27160</name>
</gene>
<proteinExistence type="predicted"/>
<evidence type="ECO:0000313" key="3">
    <source>
        <dbReference type="EMBL" id="TWT96939.1"/>
    </source>
</evidence>
<protein>
    <submittedName>
        <fullName evidence="3">BON domain protein</fullName>
    </submittedName>
</protein>
<dbReference type="Pfam" id="PF04972">
    <property type="entry name" value="BON"/>
    <property type="match status" value="1"/>
</dbReference>
<name>A0A5C6ABH1_9BACT</name>
<dbReference type="EMBL" id="SJPR01000003">
    <property type="protein sequence ID" value="TWT96939.1"/>
    <property type="molecule type" value="Genomic_DNA"/>
</dbReference>
<dbReference type="AlphaFoldDB" id="A0A5C6ABH1"/>
<comment type="caution">
    <text evidence="3">The sequence shown here is derived from an EMBL/GenBank/DDBJ whole genome shotgun (WGS) entry which is preliminary data.</text>
</comment>
<accession>A0A5C6ABH1</accession>
<evidence type="ECO:0000259" key="2">
    <source>
        <dbReference type="PROSITE" id="PS50914"/>
    </source>
</evidence>
<feature type="domain" description="BON" evidence="2">
    <location>
        <begin position="93"/>
        <end position="159"/>
    </location>
</feature>
<dbReference type="Proteomes" id="UP000317421">
    <property type="component" value="Unassembled WGS sequence"/>
</dbReference>
<evidence type="ECO:0000313" key="4">
    <source>
        <dbReference type="Proteomes" id="UP000317421"/>
    </source>
</evidence>
<keyword evidence="4" id="KW-1185">Reference proteome</keyword>
<organism evidence="3 4">
    <name type="scientific">Botrimarina colliarenosi</name>
    <dbReference type="NCBI Taxonomy" id="2528001"/>
    <lineage>
        <taxon>Bacteria</taxon>
        <taxon>Pseudomonadati</taxon>
        <taxon>Planctomycetota</taxon>
        <taxon>Planctomycetia</taxon>
        <taxon>Pirellulales</taxon>
        <taxon>Lacipirellulaceae</taxon>
        <taxon>Botrimarina</taxon>
    </lineage>
</organism>
<feature type="compositionally biased region" description="Low complexity" evidence="1">
    <location>
        <begin position="45"/>
        <end position="69"/>
    </location>
</feature>